<dbReference type="PANTHER" id="PTHR48228">
    <property type="entry name" value="SUCCINYL-COA--D-CITRAMALATE COA-TRANSFERASE"/>
    <property type="match status" value="1"/>
</dbReference>
<feature type="region of interest" description="Disordered" evidence="1">
    <location>
        <begin position="1"/>
        <end position="90"/>
    </location>
</feature>
<organism evidence="2 3">
    <name type="scientific">Egibacter rhizosphaerae</name>
    <dbReference type="NCBI Taxonomy" id="1670831"/>
    <lineage>
        <taxon>Bacteria</taxon>
        <taxon>Bacillati</taxon>
        <taxon>Actinomycetota</taxon>
        <taxon>Nitriliruptoria</taxon>
        <taxon>Egibacterales</taxon>
        <taxon>Egibacteraceae</taxon>
        <taxon>Egibacter</taxon>
    </lineage>
</organism>
<name>A0A411YJH9_9ACTN</name>
<dbReference type="OrthoDB" id="4251672at2"/>
<dbReference type="AlphaFoldDB" id="A0A411YJH9"/>
<dbReference type="InterPro" id="IPR044855">
    <property type="entry name" value="CoA-Trfase_III_dom3_sf"/>
</dbReference>
<dbReference type="Gene3D" id="3.30.1540.10">
    <property type="entry name" value="formyl-coa transferase, domain 3"/>
    <property type="match status" value="1"/>
</dbReference>
<reference evidence="2 3" key="1">
    <citation type="submission" date="2019-01" db="EMBL/GenBank/DDBJ databases">
        <title>Egibacter rhizosphaerae EGI 80759T.</title>
        <authorList>
            <person name="Chen D.-D."/>
            <person name="Tian Y."/>
            <person name="Jiao J.-Y."/>
            <person name="Zhang X.-T."/>
            <person name="Zhang Y.-G."/>
            <person name="Zhang Y."/>
            <person name="Xiao M."/>
            <person name="Shu W.-S."/>
            <person name="Li W.-J."/>
        </authorList>
    </citation>
    <scope>NUCLEOTIDE SEQUENCE [LARGE SCALE GENOMIC DNA]</scope>
    <source>
        <strain evidence="2 3">EGI 80759</strain>
    </source>
</reference>
<sequence>MTAPPQARPRPCSSPSSGSPPDRSSWSRPRASLDAASNTTDAETTCEAGVPAAPRERRGVPRDVAIVRRTRVSTPDPQADPQTRPPTATGPLAGLRILELAGIGPGPFAAMVLADAGAEVIRIDRPGEPRPGANSDPLLRSRRSIAIDLKAPGAAELVARLATRADALIEGFRPGVAERLGVGPRDLHPANPALVYGRITGWGQTGPRASRAGHDLDYIALAGALHPIGPPDHPPPPPLNYVGDFGGGGFLLAFGVLAAILRARASGEGEVVDAAMIDGAAAQTAMLHGMRAAGLWSDQREANLLDGAAPFYRTYETADGEYIAVGALEPPFYAELLEALDLDPERWPQHDLAHWPGQRRELAEIFGSRTRAHWEAVFADRDACVAPVLAPGEAPEHPHHRERRTFVDVGGVTQPAPAPRFAGAGEAIPVPPKVPGADTFEVLADAGLGTVELTRLHHAGVVWTPDEG</sequence>
<evidence type="ECO:0000313" key="2">
    <source>
        <dbReference type="EMBL" id="QBI21272.1"/>
    </source>
</evidence>
<dbReference type="Proteomes" id="UP000291469">
    <property type="component" value="Chromosome"/>
</dbReference>
<dbReference type="SUPFAM" id="SSF89796">
    <property type="entry name" value="CoA-transferase family III (CaiB/BaiF)"/>
    <property type="match status" value="1"/>
</dbReference>
<protein>
    <submittedName>
        <fullName evidence="2">CoA transferase</fullName>
    </submittedName>
</protein>
<dbReference type="InterPro" id="IPR050509">
    <property type="entry name" value="CoA-transferase_III"/>
</dbReference>
<evidence type="ECO:0000256" key="1">
    <source>
        <dbReference type="SAM" id="MobiDB-lite"/>
    </source>
</evidence>
<feature type="compositionally biased region" description="Low complexity" evidence="1">
    <location>
        <begin position="1"/>
        <end position="32"/>
    </location>
</feature>
<gene>
    <name evidence="2" type="ORF">ER308_17975</name>
</gene>
<dbReference type="GO" id="GO:0016740">
    <property type="term" value="F:transferase activity"/>
    <property type="evidence" value="ECO:0007669"/>
    <property type="project" value="UniProtKB-KW"/>
</dbReference>
<dbReference type="EMBL" id="CP036402">
    <property type="protein sequence ID" value="QBI21272.1"/>
    <property type="molecule type" value="Genomic_DNA"/>
</dbReference>
<dbReference type="InterPro" id="IPR023606">
    <property type="entry name" value="CoA-Trfase_III_dom_1_sf"/>
</dbReference>
<dbReference type="Pfam" id="PF02515">
    <property type="entry name" value="CoA_transf_3"/>
    <property type="match status" value="1"/>
</dbReference>
<keyword evidence="3" id="KW-1185">Reference proteome</keyword>
<dbReference type="KEGG" id="erz:ER308_17975"/>
<dbReference type="Gene3D" id="3.40.50.10540">
    <property type="entry name" value="Crotonobetainyl-coa:carnitine coa-transferase, domain 1"/>
    <property type="match status" value="1"/>
</dbReference>
<evidence type="ECO:0000313" key="3">
    <source>
        <dbReference type="Proteomes" id="UP000291469"/>
    </source>
</evidence>
<accession>A0A411YJH9</accession>
<dbReference type="PANTHER" id="PTHR48228:SF5">
    <property type="entry name" value="ALPHA-METHYLACYL-COA RACEMASE"/>
    <property type="match status" value="1"/>
</dbReference>
<keyword evidence="2" id="KW-0808">Transferase</keyword>
<proteinExistence type="predicted"/>
<dbReference type="InterPro" id="IPR003673">
    <property type="entry name" value="CoA-Trfase_fam_III"/>
</dbReference>